<reference evidence="6 7" key="1">
    <citation type="journal article" date="2020" name="J Geophys Res Biogeosci">
        <title>Magnetotaxis as an Adaptation to Enable Bacterial Shuttling of Microbial Sulfur and Sulfur Cycling Across Aquatic Oxic#Anoxic Interfaces.</title>
        <authorList>
            <person name="Li J."/>
            <person name="Liu P."/>
            <person name="Wang J."/>
            <person name="Roberts A.P."/>
            <person name="Pan Y."/>
        </authorList>
    </citation>
    <scope>NUCLEOTIDE SEQUENCE [LARGE SCALE GENOMIC DNA]</scope>
    <source>
        <strain evidence="6 7">MYR-1_YQ</strain>
    </source>
</reference>
<evidence type="ECO:0000256" key="3">
    <source>
        <dbReference type="ARBA" id="ARBA00022741"/>
    </source>
</evidence>
<gene>
    <name evidence="6" type="ORF">HWQ67_12880</name>
</gene>
<accession>A0ABS6S0V5</accession>
<keyword evidence="7" id="KW-1185">Reference proteome</keyword>
<sequence>MLQLSLAHNDPRETLRAAIEALNAGKVVAYPTETFYGLGVRYDNADALRRLYDLKNRPANKPFPLIIGHQHQLDALVRGITELHRQLMLEHWPGPLTVLFEAVDGLSPYIVGANDKVAIRLPAESFALELARSAAFAITATSANISGMPPPTTASEVLAYFGHGIDVIIDGGTTSGGLPSTIVDVAGGMLKVIRQGRVQLEKKEGGRLRPLLRPPLQGGQPP</sequence>
<evidence type="ECO:0000256" key="1">
    <source>
        <dbReference type="ARBA" id="ARBA00022694"/>
    </source>
</evidence>
<protein>
    <submittedName>
        <fullName evidence="6">Threonylcarbamoyl-AMP synthase</fullName>
    </submittedName>
</protein>
<keyword evidence="2" id="KW-0548">Nucleotidyltransferase</keyword>
<keyword evidence="2" id="KW-0808">Transferase</keyword>
<dbReference type="PANTHER" id="PTHR17490">
    <property type="entry name" value="SUA5"/>
    <property type="match status" value="1"/>
</dbReference>
<evidence type="ECO:0000259" key="5">
    <source>
        <dbReference type="PROSITE" id="PS51163"/>
    </source>
</evidence>
<organism evidence="6 7">
    <name type="scientific">Candidatus Magnetobacterium casense</name>
    <dbReference type="NCBI Taxonomy" id="1455061"/>
    <lineage>
        <taxon>Bacteria</taxon>
        <taxon>Pseudomonadati</taxon>
        <taxon>Nitrospirota</taxon>
        <taxon>Thermodesulfovibrionia</taxon>
        <taxon>Thermodesulfovibrionales</taxon>
        <taxon>Candidatus Magnetobacteriaceae</taxon>
        <taxon>Candidatus Magnetobacterium</taxon>
    </lineage>
</organism>
<evidence type="ECO:0000313" key="7">
    <source>
        <dbReference type="Proteomes" id="UP001196980"/>
    </source>
</evidence>
<name>A0ABS6S0V5_9BACT</name>
<feature type="domain" description="YrdC-like" evidence="5">
    <location>
        <begin position="12"/>
        <end position="198"/>
    </location>
</feature>
<dbReference type="PROSITE" id="PS51163">
    <property type="entry name" value="YRDC"/>
    <property type="match status" value="1"/>
</dbReference>
<comment type="caution">
    <text evidence="6">The sequence shown here is derived from an EMBL/GenBank/DDBJ whole genome shotgun (WGS) entry which is preliminary data.</text>
</comment>
<evidence type="ECO:0000256" key="4">
    <source>
        <dbReference type="ARBA" id="ARBA00022840"/>
    </source>
</evidence>
<dbReference type="EMBL" id="JABXWD010000264">
    <property type="protein sequence ID" value="MBV6342479.1"/>
    <property type="molecule type" value="Genomic_DNA"/>
</dbReference>
<keyword evidence="1" id="KW-0819">tRNA processing</keyword>
<dbReference type="NCBIfam" id="TIGR00057">
    <property type="entry name" value="L-threonylcarbamoyladenylate synthase"/>
    <property type="match status" value="1"/>
</dbReference>
<dbReference type="Pfam" id="PF01300">
    <property type="entry name" value="Sua5_yciO_yrdC"/>
    <property type="match status" value="1"/>
</dbReference>
<proteinExistence type="predicted"/>
<dbReference type="Proteomes" id="UP001196980">
    <property type="component" value="Unassembled WGS sequence"/>
</dbReference>
<evidence type="ECO:0000313" key="6">
    <source>
        <dbReference type="EMBL" id="MBV6342479.1"/>
    </source>
</evidence>
<keyword evidence="3" id="KW-0547">Nucleotide-binding</keyword>
<dbReference type="RefSeq" id="WP_218253097.1">
    <property type="nucleotide sequence ID" value="NZ_JABXWD010000264.1"/>
</dbReference>
<dbReference type="InterPro" id="IPR050156">
    <property type="entry name" value="TC-AMP_synthase_SUA5"/>
</dbReference>
<keyword evidence="4" id="KW-0067">ATP-binding</keyword>
<evidence type="ECO:0000256" key="2">
    <source>
        <dbReference type="ARBA" id="ARBA00022695"/>
    </source>
</evidence>
<dbReference type="InterPro" id="IPR006070">
    <property type="entry name" value="Sua5-like_dom"/>
</dbReference>
<dbReference type="PANTHER" id="PTHR17490:SF16">
    <property type="entry name" value="THREONYLCARBAMOYL-AMP SYNTHASE"/>
    <property type="match status" value="1"/>
</dbReference>